<comment type="caution">
    <text evidence="14">The sequence shown here is derived from an EMBL/GenBank/DDBJ whole genome shotgun (WGS) entry which is preliminary data.</text>
</comment>
<dbReference type="PANTHER" id="PTHR31528">
    <property type="entry name" value="4-AMINO-5-HYDROXYMETHYL-2-METHYLPYRIMIDINE PHOSPHATE SYNTHASE THI11-RELATED"/>
    <property type="match status" value="1"/>
</dbReference>
<evidence type="ECO:0000256" key="2">
    <source>
        <dbReference type="ARBA" id="ARBA00004948"/>
    </source>
</evidence>
<evidence type="ECO:0000256" key="3">
    <source>
        <dbReference type="ARBA" id="ARBA00009406"/>
    </source>
</evidence>
<keyword evidence="8" id="KW-0784">Thiamine biosynthesis</keyword>
<organism evidence="14 15">
    <name type="scientific">Devosia honganensis</name>
    <dbReference type="NCBI Taxonomy" id="1610527"/>
    <lineage>
        <taxon>Bacteria</taxon>
        <taxon>Pseudomonadati</taxon>
        <taxon>Pseudomonadota</taxon>
        <taxon>Alphaproteobacteria</taxon>
        <taxon>Hyphomicrobiales</taxon>
        <taxon>Devosiaceae</taxon>
        <taxon>Devosia</taxon>
    </lineage>
</organism>
<keyword evidence="15" id="KW-1185">Reference proteome</keyword>
<evidence type="ECO:0000256" key="10">
    <source>
        <dbReference type="ARBA" id="ARBA00033171"/>
    </source>
</evidence>
<protein>
    <recommendedName>
        <fullName evidence="10">Thiamine pyrimidine synthase</fullName>
    </recommendedName>
</protein>
<keyword evidence="6" id="KW-0479">Metal-binding</keyword>
<dbReference type="Pfam" id="PF09084">
    <property type="entry name" value="NMT1"/>
    <property type="match status" value="1"/>
</dbReference>
<evidence type="ECO:0000256" key="6">
    <source>
        <dbReference type="ARBA" id="ARBA00022723"/>
    </source>
</evidence>
<dbReference type="SUPFAM" id="SSF53850">
    <property type="entry name" value="Periplasmic binding protein-like II"/>
    <property type="match status" value="1"/>
</dbReference>
<evidence type="ECO:0000256" key="11">
    <source>
        <dbReference type="ARBA" id="ARBA00048179"/>
    </source>
</evidence>
<dbReference type="EMBL" id="JBHRYD010000001">
    <property type="protein sequence ID" value="MFC3703573.1"/>
    <property type="molecule type" value="Genomic_DNA"/>
</dbReference>
<evidence type="ECO:0000256" key="7">
    <source>
        <dbReference type="ARBA" id="ARBA00022898"/>
    </source>
</evidence>
<feature type="chain" id="PRO_5046516540" description="Thiamine pyrimidine synthase" evidence="12">
    <location>
        <begin position="33"/>
        <end position="364"/>
    </location>
</feature>
<dbReference type="InterPro" id="IPR015168">
    <property type="entry name" value="SsuA/THI5"/>
</dbReference>
<gene>
    <name evidence="14" type="ORF">ACFOOL_02235</name>
</gene>
<feature type="domain" description="SsuA/THI5-like" evidence="13">
    <location>
        <begin position="49"/>
        <end position="260"/>
    </location>
</feature>
<keyword evidence="7" id="KW-0663">Pyridoxal phosphate</keyword>
<keyword evidence="9" id="KW-0408">Iron</keyword>
<evidence type="ECO:0000313" key="14">
    <source>
        <dbReference type="EMBL" id="MFC3703573.1"/>
    </source>
</evidence>
<evidence type="ECO:0000256" key="9">
    <source>
        <dbReference type="ARBA" id="ARBA00023004"/>
    </source>
</evidence>
<dbReference type="Proteomes" id="UP001595613">
    <property type="component" value="Unassembled WGS sequence"/>
</dbReference>
<dbReference type="PANTHER" id="PTHR31528:SF1">
    <property type="entry name" value="4-AMINO-5-HYDROXYMETHYL-2-METHYLPYRIMIDINE PHOSPHATE SYNTHASE THI11-RELATED"/>
    <property type="match status" value="1"/>
</dbReference>
<feature type="signal peptide" evidence="12">
    <location>
        <begin position="1"/>
        <end position="32"/>
    </location>
</feature>
<reference evidence="15" key="1">
    <citation type="journal article" date="2019" name="Int. J. Syst. Evol. Microbiol.">
        <title>The Global Catalogue of Microorganisms (GCM) 10K type strain sequencing project: providing services to taxonomists for standard genome sequencing and annotation.</title>
        <authorList>
            <consortium name="The Broad Institute Genomics Platform"/>
            <consortium name="The Broad Institute Genome Sequencing Center for Infectious Disease"/>
            <person name="Wu L."/>
            <person name="Ma J."/>
        </authorList>
    </citation>
    <scope>NUCLEOTIDE SEQUENCE [LARGE SCALE GENOMIC DNA]</scope>
    <source>
        <strain evidence="15">KCTC 42281</strain>
    </source>
</reference>
<dbReference type="RefSeq" id="WP_380094484.1">
    <property type="nucleotide sequence ID" value="NZ_JBHRYD010000001.1"/>
</dbReference>
<evidence type="ECO:0000256" key="5">
    <source>
        <dbReference type="ARBA" id="ARBA00022679"/>
    </source>
</evidence>
<evidence type="ECO:0000256" key="12">
    <source>
        <dbReference type="SAM" id="SignalP"/>
    </source>
</evidence>
<comment type="pathway">
    <text evidence="2">Cofactor biosynthesis; thiamine diphosphate biosynthesis.</text>
</comment>
<evidence type="ECO:0000256" key="1">
    <source>
        <dbReference type="ARBA" id="ARBA00003469"/>
    </source>
</evidence>
<name>A0ABV7WZD9_9HYPH</name>
<comment type="function">
    <text evidence="1">Responsible for the formation of the pyrimidine heterocycle in the thiamine biosynthesis pathway. Catalyzes the formation of hydroxymethylpyrimidine phosphate (HMP-P) from histidine and pyridoxal phosphate (PLP). The protein uses PLP and the active site histidine to form HMP-P, generating an inactive enzyme. The enzyme can only undergo a single turnover, which suggests it is a suicide enzyme.</text>
</comment>
<keyword evidence="5" id="KW-0808">Transferase</keyword>
<dbReference type="Gene3D" id="3.40.190.10">
    <property type="entry name" value="Periplasmic binding protein-like II"/>
    <property type="match status" value="2"/>
</dbReference>
<evidence type="ECO:0000256" key="8">
    <source>
        <dbReference type="ARBA" id="ARBA00022977"/>
    </source>
</evidence>
<evidence type="ECO:0000256" key="4">
    <source>
        <dbReference type="ARBA" id="ARBA00011738"/>
    </source>
</evidence>
<accession>A0ABV7WZD9</accession>
<comment type="catalytic activity">
    <reaction evidence="11">
        <text>N(6)-(pyridoxal phosphate)-L-lysyl-[4-amino-5-hydroxymethyl-2-methylpyrimidine phosphate synthase] + L-histidyl-[4-amino-5-hydroxymethyl-2-methylpyrimidine phosphate synthase] + 2 Fe(3+) + 4 H2O = L-lysyl-[4-amino-5-hydroxymethyl-2-methylpyrimidine phosphate synthase] + (2S)-2-amino-5-hydroxy-4-oxopentanoyl-[4-amino-5-hydroxymethyl-2-methylpyrimidine phosphate synthase] + 4-amino-2-methyl-5-(phosphooxymethyl)pyrimidine + 3-oxopropanoate + 2 Fe(2+) + 2 H(+)</text>
        <dbReference type="Rhea" id="RHEA:65756"/>
        <dbReference type="Rhea" id="RHEA-COMP:16892"/>
        <dbReference type="Rhea" id="RHEA-COMP:16893"/>
        <dbReference type="Rhea" id="RHEA-COMP:16894"/>
        <dbReference type="Rhea" id="RHEA-COMP:16895"/>
        <dbReference type="ChEBI" id="CHEBI:15377"/>
        <dbReference type="ChEBI" id="CHEBI:15378"/>
        <dbReference type="ChEBI" id="CHEBI:29033"/>
        <dbReference type="ChEBI" id="CHEBI:29034"/>
        <dbReference type="ChEBI" id="CHEBI:29969"/>
        <dbReference type="ChEBI" id="CHEBI:29979"/>
        <dbReference type="ChEBI" id="CHEBI:33190"/>
        <dbReference type="ChEBI" id="CHEBI:58354"/>
        <dbReference type="ChEBI" id="CHEBI:143915"/>
        <dbReference type="ChEBI" id="CHEBI:157692"/>
    </reaction>
    <physiologicalReaction direction="left-to-right" evidence="11">
        <dbReference type="Rhea" id="RHEA:65757"/>
    </physiologicalReaction>
</comment>
<evidence type="ECO:0000313" key="15">
    <source>
        <dbReference type="Proteomes" id="UP001595613"/>
    </source>
</evidence>
<evidence type="ECO:0000259" key="13">
    <source>
        <dbReference type="Pfam" id="PF09084"/>
    </source>
</evidence>
<proteinExistence type="inferred from homology"/>
<comment type="subunit">
    <text evidence="4">Homodimer.</text>
</comment>
<keyword evidence="12" id="KW-0732">Signal</keyword>
<comment type="similarity">
    <text evidence="3">Belongs to the NMT1/THI5 family.</text>
</comment>
<sequence>MNIFKHSRLTPALQGCAVAAVMAAGLSMPAQAQDLRHVTFGLPNVAMTPAFCMFAVASELGFFAEEGLDVRVQTMSGAGQVAQLLAAGSIEIGGITPEPILTSIDQGYDFRIVYNLVREPTGAIGVPEDSPINGLEDLAGKRLGVQSLGSSNIILTNALLPRVGVDPEDVQYLAVGVGAQAYQALIAGHVDGLATSDTNFAPLENMGLKLKYFLGPGQEALFSTQIVVQGKTADEDPDFIARFGRAVAKGTEVAVENPEACIRMMWKQYPDTHEIGKPEAEQMEGSIRVLQKRLDLMVDADSEAQGWGWSNPENIAIWNEFATQTEIIPKPIADTEAHYTNDFVAAFNDFDRDEILALAAAWQP</sequence>
<dbReference type="InterPro" id="IPR027939">
    <property type="entry name" value="NMT1/THI5"/>
</dbReference>